<evidence type="ECO:0000256" key="1">
    <source>
        <dbReference type="ARBA" id="ARBA00006849"/>
    </source>
</evidence>
<dbReference type="InterPro" id="IPR036884">
    <property type="entry name" value="2Fe-2S-bd_dom_sf"/>
</dbReference>
<dbReference type="OrthoDB" id="41753at2"/>
<dbReference type="Pfam" id="PF00111">
    <property type="entry name" value="Fer2"/>
    <property type="match status" value="1"/>
</dbReference>
<dbReference type="Gene3D" id="3.30.365.10">
    <property type="entry name" value="Aldehyde oxidase/xanthine dehydrogenase, molybdopterin binding domain"/>
    <property type="match status" value="4"/>
</dbReference>
<dbReference type="SUPFAM" id="SSF47741">
    <property type="entry name" value="CO dehydrogenase ISP C-domain like"/>
    <property type="match status" value="1"/>
</dbReference>
<reference evidence="6 7" key="1">
    <citation type="submission" date="2016-04" db="EMBL/GenBank/DDBJ databases">
        <authorList>
            <person name="Evans L.H."/>
            <person name="Alamgir A."/>
            <person name="Owens N."/>
            <person name="Weber N.D."/>
            <person name="Virtaneva K."/>
            <person name="Barbian K."/>
            <person name="Babar A."/>
            <person name="Rosenke K."/>
        </authorList>
    </citation>
    <scope>NUCLEOTIDE SEQUENCE [LARGE SCALE GENOMIC DNA]</scope>
    <source>
        <strain evidence="6 7">LMa1</strain>
    </source>
</reference>
<comment type="caution">
    <text evidence="6">The sequence shown here is derived from an EMBL/GenBank/DDBJ whole genome shotgun (WGS) entry which is preliminary data.</text>
</comment>
<dbReference type="Proteomes" id="UP000078532">
    <property type="component" value="Unassembled WGS sequence"/>
</dbReference>
<dbReference type="GO" id="GO:0051537">
    <property type="term" value="F:2 iron, 2 sulfur cluster binding"/>
    <property type="evidence" value="ECO:0007669"/>
    <property type="project" value="InterPro"/>
</dbReference>
<gene>
    <name evidence="6" type="ORF">A6M21_04550</name>
</gene>
<dbReference type="InterPro" id="IPR036010">
    <property type="entry name" value="2Fe-2S_ferredoxin-like_sf"/>
</dbReference>
<dbReference type="InterPro" id="IPR000674">
    <property type="entry name" value="Ald_Oxase/Xan_DH_a/b"/>
</dbReference>
<dbReference type="InterPro" id="IPR016208">
    <property type="entry name" value="Ald_Oxase/xanthine_DH-like"/>
</dbReference>
<organism evidence="6 7">
    <name type="scientific">Desulfotomaculum copahuensis</name>
    <dbReference type="NCBI Taxonomy" id="1838280"/>
    <lineage>
        <taxon>Bacteria</taxon>
        <taxon>Bacillati</taxon>
        <taxon>Bacillota</taxon>
        <taxon>Clostridia</taxon>
        <taxon>Eubacteriales</taxon>
        <taxon>Desulfotomaculaceae</taxon>
        <taxon>Desulfotomaculum</taxon>
    </lineage>
</organism>
<dbReference type="AlphaFoldDB" id="A0A1B7LHJ7"/>
<dbReference type="InterPro" id="IPR036856">
    <property type="entry name" value="Ald_Oxase/Xan_DH_a/b_sf"/>
</dbReference>
<name>A0A1B7LHJ7_9FIRM</name>
<accession>A0A1B7LHJ7</accession>
<evidence type="ECO:0000256" key="3">
    <source>
        <dbReference type="ARBA" id="ARBA00023002"/>
    </source>
</evidence>
<dbReference type="SUPFAM" id="SSF54292">
    <property type="entry name" value="2Fe-2S ferredoxin-like"/>
    <property type="match status" value="1"/>
</dbReference>
<dbReference type="Gene3D" id="1.10.150.120">
    <property type="entry name" value="[2Fe-2S]-binding domain"/>
    <property type="match status" value="1"/>
</dbReference>
<keyword evidence="7" id="KW-1185">Reference proteome</keyword>
<dbReference type="Gene3D" id="3.10.20.30">
    <property type="match status" value="1"/>
</dbReference>
<dbReference type="SUPFAM" id="SSF56003">
    <property type="entry name" value="Molybdenum cofactor-binding domain"/>
    <property type="match status" value="1"/>
</dbReference>
<protein>
    <submittedName>
        <fullName evidence="6">Aldehyde oxidoreductase</fullName>
    </submittedName>
</protein>
<comment type="similarity">
    <text evidence="1">Belongs to the xanthine dehydrogenase family.</text>
</comment>
<dbReference type="GO" id="GO:0016491">
    <property type="term" value="F:oxidoreductase activity"/>
    <property type="evidence" value="ECO:0007669"/>
    <property type="project" value="UniProtKB-KW"/>
</dbReference>
<evidence type="ECO:0000256" key="2">
    <source>
        <dbReference type="ARBA" id="ARBA00022723"/>
    </source>
</evidence>
<dbReference type="EMBL" id="LYVF01000047">
    <property type="protein sequence ID" value="OAT85770.1"/>
    <property type="molecule type" value="Genomic_DNA"/>
</dbReference>
<dbReference type="InterPro" id="IPR008274">
    <property type="entry name" value="AldOxase/xan_DH_MoCoBD1"/>
</dbReference>
<dbReference type="Pfam" id="PF01315">
    <property type="entry name" value="Ald_Xan_dh_C"/>
    <property type="match status" value="1"/>
</dbReference>
<dbReference type="STRING" id="1838280.A6M21_04550"/>
<dbReference type="CDD" id="cd00207">
    <property type="entry name" value="fer2"/>
    <property type="match status" value="1"/>
</dbReference>
<dbReference type="PROSITE" id="PS00197">
    <property type="entry name" value="2FE2S_FER_1"/>
    <property type="match status" value="1"/>
</dbReference>
<keyword evidence="2" id="KW-0479">Metal-binding</keyword>
<dbReference type="GO" id="GO:0005506">
    <property type="term" value="F:iron ion binding"/>
    <property type="evidence" value="ECO:0007669"/>
    <property type="project" value="InterPro"/>
</dbReference>
<dbReference type="InterPro" id="IPR012675">
    <property type="entry name" value="Beta-grasp_dom_sf"/>
</dbReference>
<dbReference type="InterPro" id="IPR002888">
    <property type="entry name" value="2Fe-2S-bd"/>
</dbReference>
<dbReference type="PANTHER" id="PTHR11908:SF157">
    <property type="entry name" value="XANTHINE DEHYDROGENASE SUBUNIT D-RELATED"/>
    <property type="match status" value="1"/>
</dbReference>
<dbReference type="RefSeq" id="WP_066666510.1">
    <property type="nucleotide sequence ID" value="NZ_LYVF01000047.1"/>
</dbReference>
<dbReference type="InterPro" id="IPR037165">
    <property type="entry name" value="AldOxase/xan_DH_Mopterin-bd_sf"/>
</dbReference>
<feature type="domain" description="2Fe-2S ferredoxin-type" evidence="5">
    <location>
        <begin position="2"/>
        <end position="79"/>
    </location>
</feature>
<evidence type="ECO:0000313" key="6">
    <source>
        <dbReference type="EMBL" id="OAT85770.1"/>
    </source>
</evidence>
<dbReference type="NCBIfam" id="NF045668">
    <property type="entry name" value="pterin_aldehy"/>
    <property type="match status" value="1"/>
</dbReference>
<dbReference type="Pfam" id="PF20256">
    <property type="entry name" value="MoCoBD_2"/>
    <property type="match status" value="1"/>
</dbReference>
<dbReference type="InterPro" id="IPR054705">
    <property type="entry name" value="Mop"/>
</dbReference>
<dbReference type="PANTHER" id="PTHR11908">
    <property type="entry name" value="XANTHINE DEHYDROGENASE"/>
    <property type="match status" value="1"/>
</dbReference>
<dbReference type="InterPro" id="IPR046867">
    <property type="entry name" value="AldOxase/xan_DH_MoCoBD2"/>
</dbReference>
<dbReference type="SMART" id="SM01008">
    <property type="entry name" value="Ald_Xan_dh_C"/>
    <property type="match status" value="1"/>
</dbReference>
<dbReference type="InterPro" id="IPR006058">
    <property type="entry name" value="2Fe2S_fd_BS"/>
</dbReference>
<evidence type="ECO:0000256" key="4">
    <source>
        <dbReference type="ARBA" id="ARBA00023004"/>
    </source>
</evidence>
<keyword evidence="3" id="KW-0560">Oxidoreductase</keyword>
<dbReference type="Pfam" id="PF02738">
    <property type="entry name" value="MoCoBD_1"/>
    <property type="match status" value="1"/>
</dbReference>
<evidence type="ECO:0000313" key="7">
    <source>
        <dbReference type="Proteomes" id="UP000078532"/>
    </source>
</evidence>
<proteinExistence type="inferred from homology"/>
<dbReference type="PROSITE" id="PS51085">
    <property type="entry name" value="2FE2S_FER_2"/>
    <property type="match status" value="1"/>
</dbReference>
<dbReference type="InterPro" id="IPR001041">
    <property type="entry name" value="2Fe-2S_ferredoxin-type"/>
</dbReference>
<dbReference type="Gene3D" id="3.90.1170.50">
    <property type="entry name" value="Aldehyde oxidase/xanthine dehydrogenase, a/b hammerhead"/>
    <property type="match status" value="1"/>
</dbReference>
<evidence type="ECO:0000259" key="5">
    <source>
        <dbReference type="PROSITE" id="PS51085"/>
    </source>
</evidence>
<keyword evidence="4" id="KW-0408">Iron</keyword>
<dbReference type="Pfam" id="PF01799">
    <property type="entry name" value="Fer2_2"/>
    <property type="match status" value="1"/>
</dbReference>
<dbReference type="SUPFAM" id="SSF54665">
    <property type="entry name" value="CO dehydrogenase molybdoprotein N-domain-like"/>
    <property type="match status" value="1"/>
</dbReference>
<sequence length="926" mass="99094">MIKKPVNINGAKMKLVVDPEATLADVIRGQLHLTGTKTGCGKAQCGACSVIMNGKVIMSCATRMKRVPDDALITTIEGIGTPTSLHALQMAWVKHGAAQCGFCAPGFIVSAKGLLDENPNPAREEVRDWFQKHRNVCRCTGYKPLVDAVMDAARLMRGEITADALGFIMPADGKILGTDYPRPSAIGKVTGTIDYGADFGLKMPPGTLQLKLVQAQVSHARILSIDTSEAEKMPGVYKVVTNKDIKGKNRITGLITFPTNKGDGWDRPILCDEKVFQFGDAIAIVCADTEAHARAAVEKVDVELEMLPAYMSAPAAMAPDAIEIHPGTPNVYFKQPIVKGEDTAPLMEKADLVVSMEDFYVGRQPHLPVEPDVVVAYHDENGSLQILSKSIGLDLHAHMIAEGLGLEAGKNLFLSQFPGVGGTFGYKFSPTTEALAGAAAIATGRPVFLNFDYYQQITYTGKRSPFFIDLKYGADKDGKIVAMESNWAVDHGPYSEFGDLLTLRGAQFIGAGYGIPNIRGAGYTVCTNHAWGSAFRAYGSPQSFFASETLMDVLAEKLGIDPLELRYINAYRPGDTTPTGQGPEVYSLTQLIDVIRPKYKAALDEAERLSTPEKKRGVGVSVGIYGCGLDGVDGAEVWVELLPDGNVRVSTSWQDHGQGADIGLLTTAHEVLRQMGIKPEQIKLVMNDMNLAPNGGPSGGSRSQVVIGNAVVNGCEQLVNALKKADGTGMTYDEAVAGNIPVKYSGKWSTAADNCTNCDAETAQGRPFAVYMYGVFLAEVEVDTGTGKVQVVKMTLAADVGKVINKTTLDGQIYGGLAQGIGLALSENFEDLKKHTSMAACGIPYIKDIPDNLEIIYVNTPRKMGPYGASGVGELPLTSPHAAICNAIYNACGVRITQLPALPEKVLAGLQGKEIPVVKRPVKNPY</sequence>